<name>A0A9D4NEL1_DREPO</name>
<evidence type="ECO:0000313" key="2">
    <source>
        <dbReference type="Proteomes" id="UP000828390"/>
    </source>
</evidence>
<dbReference type="EMBL" id="JAIWYP010000001">
    <property type="protein sequence ID" value="KAH3895042.1"/>
    <property type="molecule type" value="Genomic_DNA"/>
</dbReference>
<gene>
    <name evidence="1" type="ORF">DPMN_019202</name>
</gene>
<accession>A0A9D4NEL1</accession>
<sequence length="96" mass="11139">MTNIVGLITLEAILFEFRLYIQIQQLDVRMDRQMYIYMYSHITELGSMQKTSTRLEHSPEVRSARSVQTKGPVPWIYQNLEMMAAAGSCAVMMFID</sequence>
<reference evidence="1" key="2">
    <citation type="submission" date="2020-11" db="EMBL/GenBank/DDBJ databases">
        <authorList>
            <person name="McCartney M.A."/>
            <person name="Auch B."/>
            <person name="Kono T."/>
            <person name="Mallez S."/>
            <person name="Becker A."/>
            <person name="Gohl D.M."/>
            <person name="Silverstein K.A.T."/>
            <person name="Koren S."/>
            <person name="Bechman K.B."/>
            <person name="Herman A."/>
            <person name="Abrahante J.E."/>
            <person name="Garbe J."/>
        </authorList>
    </citation>
    <scope>NUCLEOTIDE SEQUENCE</scope>
    <source>
        <strain evidence="1">Duluth1</strain>
        <tissue evidence="1">Whole animal</tissue>
    </source>
</reference>
<reference evidence="1" key="1">
    <citation type="journal article" date="2019" name="bioRxiv">
        <title>The Genome of the Zebra Mussel, Dreissena polymorpha: A Resource for Invasive Species Research.</title>
        <authorList>
            <person name="McCartney M.A."/>
            <person name="Auch B."/>
            <person name="Kono T."/>
            <person name="Mallez S."/>
            <person name="Zhang Y."/>
            <person name="Obille A."/>
            <person name="Becker A."/>
            <person name="Abrahante J.E."/>
            <person name="Garbe J."/>
            <person name="Badalamenti J.P."/>
            <person name="Herman A."/>
            <person name="Mangelson H."/>
            <person name="Liachko I."/>
            <person name="Sullivan S."/>
            <person name="Sone E.D."/>
            <person name="Koren S."/>
            <person name="Silverstein K.A.T."/>
            <person name="Beckman K.B."/>
            <person name="Gohl D.M."/>
        </authorList>
    </citation>
    <scope>NUCLEOTIDE SEQUENCE</scope>
    <source>
        <strain evidence="1">Duluth1</strain>
        <tissue evidence="1">Whole animal</tissue>
    </source>
</reference>
<comment type="caution">
    <text evidence="1">The sequence shown here is derived from an EMBL/GenBank/DDBJ whole genome shotgun (WGS) entry which is preliminary data.</text>
</comment>
<proteinExistence type="predicted"/>
<dbReference type="AlphaFoldDB" id="A0A9D4NEL1"/>
<protein>
    <submittedName>
        <fullName evidence="1">Uncharacterized protein</fullName>
    </submittedName>
</protein>
<keyword evidence="2" id="KW-1185">Reference proteome</keyword>
<dbReference type="Proteomes" id="UP000828390">
    <property type="component" value="Unassembled WGS sequence"/>
</dbReference>
<evidence type="ECO:0000313" key="1">
    <source>
        <dbReference type="EMBL" id="KAH3895042.1"/>
    </source>
</evidence>
<organism evidence="1 2">
    <name type="scientific">Dreissena polymorpha</name>
    <name type="common">Zebra mussel</name>
    <name type="synonym">Mytilus polymorpha</name>
    <dbReference type="NCBI Taxonomy" id="45954"/>
    <lineage>
        <taxon>Eukaryota</taxon>
        <taxon>Metazoa</taxon>
        <taxon>Spiralia</taxon>
        <taxon>Lophotrochozoa</taxon>
        <taxon>Mollusca</taxon>
        <taxon>Bivalvia</taxon>
        <taxon>Autobranchia</taxon>
        <taxon>Heteroconchia</taxon>
        <taxon>Euheterodonta</taxon>
        <taxon>Imparidentia</taxon>
        <taxon>Neoheterodontei</taxon>
        <taxon>Myida</taxon>
        <taxon>Dreissenoidea</taxon>
        <taxon>Dreissenidae</taxon>
        <taxon>Dreissena</taxon>
    </lineage>
</organism>